<dbReference type="OrthoDB" id="60092at2759"/>
<dbReference type="GO" id="GO:0000076">
    <property type="term" value="P:DNA replication checkpoint signaling"/>
    <property type="evidence" value="ECO:0007669"/>
    <property type="project" value="TreeGrafter"/>
</dbReference>
<feature type="region of interest" description="Disordered" evidence="1">
    <location>
        <begin position="550"/>
        <end position="588"/>
    </location>
</feature>
<name>A0A9W8A3A6_9FUNG</name>
<dbReference type="PANTHER" id="PTHR15237">
    <property type="entry name" value="DNA REPAIR PROTEIN RAD9"/>
    <property type="match status" value="1"/>
</dbReference>
<comment type="caution">
    <text evidence="2">The sequence shown here is derived from an EMBL/GenBank/DDBJ whole genome shotgun (WGS) entry which is preliminary data.</text>
</comment>
<reference evidence="2" key="1">
    <citation type="submission" date="2022-07" db="EMBL/GenBank/DDBJ databases">
        <title>Phylogenomic reconstructions and comparative analyses of Kickxellomycotina fungi.</title>
        <authorList>
            <person name="Reynolds N.K."/>
            <person name="Stajich J.E."/>
            <person name="Barry K."/>
            <person name="Grigoriev I.V."/>
            <person name="Crous P."/>
            <person name="Smith M.E."/>
        </authorList>
    </citation>
    <scope>NUCLEOTIDE SEQUENCE</scope>
    <source>
        <strain evidence="2">NBRC 100468</strain>
    </source>
</reference>
<dbReference type="EMBL" id="JANBPU010000004">
    <property type="protein sequence ID" value="KAJ1921555.1"/>
    <property type="molecule type" value="Genomic_DNA"/>
</dbReference>
<feature type="compositionally biased region" description="Polar residues" evidence="1">
    <location>
        <begin position="393"/>
        <end position="413"/>
    </location>
</feature>
<feature type="compositionally biased region" description="Polar residues" evidence="1">
    <location>
        <begin position="304"/>
        <end position="329"/>
    </location>
</feature>
<gene>
    <name evidence="2" type="ORF">H4219_000592</name>
</gene>
<dbReference type="GO" id="GO:0031573">
    <property type="term" value="P:mitotic intra-S DNA damage checkpoint signaling"/>
    <property type="evidence" value="ECO:0007669"/>
    <property type="project" value="TreeGrafter"/>
</dbReference>
<feature type="region of interest" description="Disordered" evidence="1">
    <location>
        <begin position="304"/>
        <end position="345"/>
    </location>
</feature>
<feature type="compositionally biased region" description="Polar residues" evidence="1">
    <location>
        <begin position="481"/>
        <end position="493"/>
    </location>
</feature>
<dbReference type="GO" id="GO:0030896">
    <property type="term" value="C:checkpoint clamp complex"/>
    <property type="evidence" value="ECO:0007669"/>
    <property type="project" value="InterPro"/>
</dbReference>
<feature type="region of interest" description="Disordered" evidence="1">
    <location>
        <begin position="624"/>
        <end position="665"/>
    </location>
</feature>
<feature type="compositionally biased region" description="Polar residues" evidence="1">
    <location>
        <begin position="422"/>
        <end position="434"/>
    </location>
</feature>
<evidence type="ECO:0000256" key="1">
    <source>
        <dbReference type="SAM" id="MobiDB-lite"/>
    </source>
</evidence>
<protein>
    <submittedName>
        <fullName evidence="2">Uncharacterized protein</fullName>
    </submittedName>
</protein>
<accession>A0A9W8A3A6</accession>
<dbReference type="InterPro" id="IPR007268">
    <property type="entry name" value="Rad9/Ddc1"/>
</dbReference>
<dbReference type="Proteomes" id="UP001150538">
    <property type="component" value="Unassembled WGS sequence"/>
</dbReference>
<dbReference type="GO" id="GO:0006281">
    <property type="term" value="P:DNA repair"/>
    <property type="evidence" value="ECO:0007669"/>
    <property type="project" value="TreeGrafter"/>
</dbReference>
<organism evidence="2 3">
    <name type="scientific">Mycoemilia scoparia</name>
    <dbReference type="NCBI Taxonomy" id="417184"/>
    <lineage>
        <taxon>Eukaryota</taxon>
        <taxon>Fungi</taxon>
        <taxon>Fungi incertae sedis</taxon>
        <taxon>Zoopagomycota</taxon>
        <taxon>Kickxellomycotina</taxon>
        <taxon>Kickxellomycetes</taxon>
        <taxon>Kickxellales</taxon>
        <taxon>Kickxellaceae</taxon>
        <taxon>Mycoemilia</taxon>
    </lineage>
</organism>
<dbReference type="Pfam" id="PF04139">
    <property type="entry name" value="Rad9"/>
    <property type="match status" value="1"/>
</dbReference>
<sequence>MNDKLSLIGVNSARSAFLNIKFPEFFFENYKVGSNENDPAGGAIRFKVLTKPLVNIFKFRGKSTGHRIEKFLIRLENAVYDGAQAALTTQYNAENAAECRLVVEIIQQGGMSTIHRLFYSDCEVIQSPYNKEACRNMWVASPNTIGSWVTHFQRGLEEVSMMMNSRVVRISSWSDIDAIAMSRGKGHPDRHGVRPGEPGRGIHTEINLDPGEFEVYDLALAEGENSELTQDVSIELIFSLKEFKALLLYADAISAPVEAYFDEDGAPILFCVSTMNEEESKTQNTISIDAQLVLATISNAETQMTGSASRHGTHQSNTGSGQRSAVQRNVSSVPPVPSPLGNIHTPNAEIALNRAFQASNPSVVGNNLAGTNRNQLSRNISQQSVCSGPGGADTSTGRPSQPPSLMSPTSNSRWSEHGLLSAQRSDSLLNSTLSPGPKTIGKRQGHANVMLSPSEEGSRNVGSRGHHQRYPPSYAPEMLSIPQSSGSNQDRGASFQTPVINRASRGYVSNMAPIAPGSVDSSDPASSMNQTPIAPAGRTFRLQEMPRAIAPPGLFDQDVDSNEQTPKGRKSSQKTTQSEDDDALEASVGGSIRRQIKLSFFRNTKETQETVNIDQAISERIKTQGQILISGDSSSNDSSDSDDRFGYGDDDGELDGTPPPSKKVM</sequence>
<evidence type="ECO:0000313" key="2">
    <source>
        <dbReference type="EMBL" id="KAJ1921555.1"/>
    </source>
</evidence>
<proteinExistence type="predicted"/>
<dbReference type="Gene3D" id="3.70.10.10">
    <property type="match status" value="1"/>
</dbReference>
<dbReference type="AlphaFoldDB" id="A0A9W8A3A6"/>
<feature type="region of interest" description="Disordered" evidence="1">
    <location>
        <begin position="381"/>
        <end position="493"/>
    </location>
</feature>
<evidence type="ECO:0000313" key="3">
    <source>
        <dbReference type="Proteomes" id="UP001150538"/>
    </source>
</evidence>
<keyword evidence="3" id="KW-1185">Reference proteome</keyword>
<dbReference type="GO" id="GO:0071479">
    <property type="term" value="P:cellular response to ionizing radiation"/>
    <property type="evidence" value="ECO:0007669"/>
    <property type="project" value="TreeGrafter"/>
</dbReference>
<dbReference type="PANTHER" id="PTHR15237:SF0">
    <property type="entry name" value="CELL CYCLE CHECKPOINT CONTROL PROTEIN"/>
    <property type="match status" value="1"/>
</dbReference>